<dbReference type="EMBL" id="FOJA01000001">
    <property type="protein sequence ID" value="SEV93005.1"/>
    <property type="molecule type" value="Genomic_DNA"/>
</dbReference>
<dbReference type="AlphaFoldDB" id="A0A1I0MW39"/>
<evidence type="ECO:0000313" key="2">
    <source>
        <dbReference type="Proteomes" id="UP000198518"/>
    </source>
</evidence>
<dbReference type="Proteomes" id="UP000198518">
    <property type="component" value="Unassembled WGS sequence"/>
</dbReference>
<dbReference type="OrthoDB" id="275526at2157"/>
<accession>A0A1I0MW39</accession>
<reference evidence="1 2" key="1">
    <citation type="submission" date="2016-10" db="EMBL/GenBank/DDBJ databases">
        <authorList>
            <person name="de Groot N.N."/>
        </authorList>
    </citation>
    <scope>NUCLEOTIDE SEQUENCE [LARGE SCALE GENOMIC DNA]</scope>
    <source>
        <strain evidence="1 2">CGMCC 1.5337</strain>
    </source>
</reference>
<proteinExistence type="predicted"/>
<keyword evidence="2" id="KW-1185">Reference proteome</keyword>
<protein>
    <submittedName>
        <fullName evidence="1">Uncharacterized protein</fullName>
    </submittedName>
</protein>
<name>A0A1I0MW39_9EURY</name>
<gene>
    <name evidence="1" type="ORF">SAMN04487945_0422</name>
</gene>
<dbReference type="RefSeq" id="WP_177170757.1">
    <property type="nucleotide sequence ID" value="NZ_FOJA01000001.1"/>
</dbReference>
<organism evidence="1 2">
    <name type="scientific">Halobacterium jilantaiense</name>
    <dbReference type="NCBI Taxonomy" id="355548"/>
    <lineage>
        <taxon>Archaea</taxon>
        <taxon>Methanobacteriati</taxon>
        <taxon>Methanobacteriota</taxon>
        <taxon>Stenosarchaea group</taxon>
        <taxon>Halobacteria</taxon>
        <taxon>Halobacteriales</taxon>
        <taxon>Halobacteriaceae</taxon>
        <taxon>Halobacterium</taxon>
    </lineage>
</organism>
<evidence type="ECO:0000313" key="1">
    <source>
        <dbReference type="EMBL" id="SEV93005.1"/>
    </source>
</evidence>
<sequence length="88" mass="9912">MTGTLSGTQRCGDLSVESNYFEESKHVVVDVTPVDTVSCPNCTRYYQYEAAVSFRERPSSIYLAHWESYDQLGDWWSMGVNATNSDTA</sequence>